<organism evidence="2 3">
    <name type="scientific">Ornithinibacillus xuwenensis</name>
    <dbReference type="NCBI Taxonomy" id="3144668"/>
    <lineage>
        <taxon>Bacteria</taxon>
        <taxon>Bacillati</taxon>
        <taxon>Bacillota</taxon>
        <taxon>Bacilli</taxon>
        <taxon>Bacillales</taxon>
        <taxon>Bacillaceae</taxon>
        <taxon>Ornithinibacillus</taxon>
    </lineage>
</organism>
<dbReference type="EMBL" id="JBDIML010000002">
    <property type="protein sequence ID" value="MEN2767226.1"/>
    <property type="molecule type" value="Genomic_DNA"/>
</dbReference>
<feature type="domain" description="N-acetyltransferase" evidence="1">
    <location>
        <begin position="137"/>
        <end position="282"/>
    </location>
</feature>
<keyword evidence="2" id="KW-0012">Acyltransferase</keyword>
<dbReference type="SUPFAM" id="SSF55729">
    <property type="entry name" value="Acyl-CoA N-acyltransferases (Nat)"/>
    <property type="match status" value="1"/>
</dbReference>
<dbReference type="GO" id="GO:0016746">
    <property type="term" value="F:acyltransferase activity"/>
    <property type="evidence" value="ECO:0007669"/>
    <property type="project" value="UniProtKB-KW"/>
</dbReference>
<keyword evidence="3" id="KW-1185">Reference proteome</keyword>
<accession>A0ABU9XG14</accession>
<sequence length="282" mass="32464">MKVYLETSINRYLEKVENVLLEQEVNNNLMLGLLERGRNNIGIYTDGIRLGIVEEDGQVIYAFMQTPPNKWILAKIDGIDQRVIPAIVQFLDRHKYPVPGVLGPEEQVEEFVKRWKNLSKKKAILHMKQLIYQLDKVKVTPNAEGKLILAIEKHLPIIREWLYHFGLQANMNISKPHADSMARNYIQNQSLFLWEVNNQIVSMANNSRRSRNGATINAVFTPDDQKRKGHATSVVAGLSQQLLDEGFRFCSLYTDTLNPTSNSIYRKIGYYDVGSSVEYYFE</sequence>
<dbReference type="InterPro" id="IPR013653">
    <property type="entry name" value="GCN5-like_dom"/>
</dbReference>
<keyword evidence="2" id="KW-0808">Transferase</keyword>
<protein>
    <submittedName>
        <fullName evidence="2">GNAT family N-acetyltransferase</fullName>
        <ecNumber evidence="2">2.3.1.-</ecNumber>
    </submittedName>
</protein>
<dbReference type="InterPro" id="IPR016181">
    <property type="entry name" value="Acyl_CoA_acyltransferase"/>
</dbReference>
<reference evidence="2 3" key="1">
    <citation type="submission" date="2024-05" db="EMBL/GenBank/DDBJ databases">
        <authorList>
            <person name="Haq I."/>
            <person name="Ullah Z."/>
            <person name="Ahmad R."/>
            <person name="Li M."/>
            <person name="Tong Y."/>
        </authorList>
    </citation>
    <scope>NUCLEOTIDE SEQUENCE [LARGE SCALE GENOMIC DNA]</scope>
    <source>
        <strain evidence="2 3">16A2E</strain>
    </source>
</reference>
<dbReference type="RefSeq" id="WP_345824688.1">
    <property type="nucleotide sequence ID" value="NZ_JBDIML010000002.1"/>
</dbReference>
<comment type="caution">
    <text evidence="2">The sequence shown here is derived from an EMBL/GenBank/DDBJ whole genome shotgun (WGS) entry which is preliminary data.</text>
</comment>
<dbReference type="PROSITE" id="PS51186">
    <property type="entry name" value="GNAT"/>
    <property type="match status" value="1"/>
</dbReference>
<dbReference type="EC" id="2.3.1.-" evidence="2"/>
<evidence type="ECO:0000313" key="2">
    <source>
        <dbReference type="EMBL" id="MEN2767226.1"/>
    </source>
</evidence>
<evidence type="ECO:0000259" key="1">
    <source>
        <dbReference type="PROSITE" id="PS51186"/>
    </source>
</evidence>
<dbReference type="Proteomes" id="UP001444625">
    <property type="component" value="Unassembled WGS sequence"/>
</dbReference>
<evidence type="ECO:0000313" key="3">
    <source>
        <dbReference type="Proteomes" id="UP001444625"/>
    </source>
</evidence>
<name>A0ABU9XG14_9BACI</name>
<dbReference type="InterPro" id="IPR000182">
    <property type="entry name" value="GNAT_dom"/>
</dbReference>
<gene>
    <name evidence="2" type="ORF">ABC228_08500</name>
</gene>
<dbReference type="Gene3D" id="3.40.630.30">
    <property type="match status" value="1"/>
</dbReference>
<proteinExistence type="predicted"/>
<dbReference type="Pfam" id="PF08445">
    <property type="entry name" value="FR47"/>
    <property type="match status" value="1"/>
</dbReference>